<dbReference type="InterPro" id="IPR050321">
    <property type="entry name" value="Glycosyltr_2/OpgH_subfam"/>
</dbReference>
<gene>
    <name evidence="19" type="ORF">JV46_14010</name>
</gene>
<dbReference type="GO" id="GO:0006011">
    <property type="term" value="P:UDP-alpha-D-glucose metabolic process"/>
    <property type="evidence" value="ECO:0007669"/>
    <property type="project" value="InterPro"/>
</dbReference>
<feature type="domain" description="PilZ" evidence="18">
    <location>
        <begin position="531"/>
        <end position="619"/>
    </location>
</feature>
<evidence type="ECO:0000256" key="16">
    <source>
        <dbReference type="SAM" id="Phobius"/>
    </source>
</evidence>
<evidence type="ECO:0000256" key="9">
    <source>
        <dbReference type="ARBA" id="ARBA00022676"/>
    </source>
</evidence>
<dbReference type="Gene3D" id="3.90.550.10">
    <property type="entry name" value="Spore Coat Polysaccharide Biosynthesis Protein SpsA, Chain A"/>
    <property type="match status" value="1"/>
</dbReference>
<dbReference type="InterPro" id="IPR003919">
    <property type="entry name" value="Cell_synth_A"/>
</dbReference>
<evidence type="ECO:0000259" key="18">
    <source>
        <dbReference type="Pfam" id="PF07238"/>
    </source>
</evidence>
<dbReference type="GO" id="GO:0005886">
    <property type="term" value="C:plasma membrane"/>
    <property type="evidence" value="ECO:0007669"/>
    <property type="project" value="UniProtKB-SubCell"/>
</dbReference>
<evidence type="ECO:0000256" key="15">
    <source>
        <dbReference type="ARBA" id="ARBA00048682"/>
    </source>
</evidence>
<evidence type="ECO:0000313" key="20">
    <source>
        <dbReference type="Proteomes" id="UP000030856"/>
    </source>
</evidence>
<evidence type="ECO:0000256" key="1">
    <source>
        <dbReference type="ARBA" id="ARBA00004429"/>
    </source>
</evidence>
<feature type="transmembrane region" description="Helical" evidence="16">
    <location>
        <begin position="502"/>
        <end position="525"/>
    </location>
</feature>
<feature type="transmembrane region" description="Helical" evidence="16">
    <location>
        <begin position="425"/>
        <end position="447"/>
    </location>
</feature>
<dbReference type="eggNOG" id="COG1215">
    <property type="taxonomic scope" value="Bacteria"/>
</dbReference>
<evidence type="ECO:0000256" key="8">
    <source>
        <dbReference type="ARBA" id="ARBA00022636"/>
    </source>
</evidence>
<keyword evidence="13 16" id="KW-1133">Transmembrane helix</keyword>
<dbReference type="InterPro" id="IPR001173">
    <property type="entry name" value="Glyco_trans_2-like"/>
</dbReference>
<dbReference type="CDD" id="cd06421">
    <property type="entry name" value="CESA_CelA_like"/>
    <property type="match status" value="1"/>
</dbReference>
<dbReference type="InterPro" id="IPR009875">
    <property type="entry name" value="PilZ_domain"/>
</dbReference>
<comment type="catalytic activity">
    <reaction evidence="15">
        <text>[(1-&gt;4)-beta-D-glucosyl](n) + UDP-alpha-D-glucose = [(1-&gt;4)-beta-D-glucosyl](n+1) + UDP + H(+)</text>
        <dbReference type="Rhea" id="RHEA:19929"/>
        <dbReference type="Rhea" id="RHEA-COMP:10033"/>
        <dbReference type="Rhea" id="RHEA-COMP:10034"/>
        <dbReference type="ChEBI" id="CHEBI:15378"/>
        <dbReference type="ChEBI" id="CHEBI:18246"/>
        <dbReference type="ChEBI" id="CHEBI:58223"/>
        <dbReference type="ChEBI" id="CHEBI:58885"/>
        <dbReference type="EC" id="2.4.1.12"/>
    </reaction>
</comment>
<dbReference type="OrthoDB" id="9806824at2"/>
<dbReference type="InterPro" id="IPR029044">
    <property type="entry name" value="Nucleotide-diphossugar_trans"/>
</dbReference>
<evidence type="ECO:0000259" key="17">
    <source>
        <dbReference type="Pfam" id="PF00535"/>
    </source>
</evidence>
<feature type="transmembrane region" description="Helical" evidence="16">
    <location>
        <begin position="35"/>
        <end position="53"/>
    </location>
</feature>
<keyword evidence="11 16" id="KW-0812">Transmembrane</keyword>
<dbReference type="PANTHER" id="PTHR43867">
    <property type="entry name" value="CELLULOSE SYNTHASE CATALYTIC SUBUNIT A [UDP-FORMING]"/>
    <property type="match status" value="1"/>
</dbReference>
<evidence type="ECO:0000256" key="13">
    <source>
        <dbReference type="ARBA" id="ARBA00022989"/>
    </source>
</evidence>
<evidence type="ECO:0000256" key="14">
    <source>
        <dbReference type="ARBA" id="ARBA00023136"/>
    </source>
</evidence>
<organism evidence="19 20">
    <name type="scientific">Solemya velum gill symbiont</name>
    <dbReference type="NCBI Taxonomy" id="2340"/>
    <lineage>
        <taxon>Bacteria</taxon>
        <taxon>Pseudomonadati</taxon>
        <taxon>Pseudomonadota</taxon>
        <taxon>Gammaproteobacteria</taxon>
        <taxon>sulfur-oxidizing symbionts</taxon>
    </lineage>
</organism>
<dbReference type="SUPFAM" id="SSF53448">
    <property type="entry name" value="Nucleotide-diphospho-sugar transferases"/>
    <property type="match status" value="1"/>
</dbReference>
<feature type="transmembrane region" description="Helical" evidence="16">
    <location>
        <begin position="399"/>
        <end position="418"/>
    </location>
</feature>
<feature type="transmembrane region" description="Helical" evidence="16">
    <location>
        <begin position="467"/>
        <end position="490"/>
    </location>
</feature>
<keyword evidence="10 19" id="KW-0808">Transferase</keyword>
<keyword evidence="8" id="KW-0973">c-di-GMP</keyword>
<dbReference type="PANTHER" id="PTHR43867:SF2">
    <property type="entry name" value="CELLULOSE SYNTHASE CATALYTIC SUBUNIT A [UDP-FORMING]"/>
    <property type="match status" value="1"/>
</dbReference>
<evidence type="ECO:0000256" key="10">
    <source>
        <dbReference type="ARBA" id="ARBA00022679"/>
    </source>
</evidence>
<dbReference type="PRINTS" id="PR01439">
    <property type="entry name" value="CELLSNTHASEA"/>
</dbReference>
<keyword evidence="12" id="KW-0135">Cellulose biosynthesis</keyword>
<evidence type="ECO:0000256" key="4">
    <source>
        <dbReference type="ARBA" id="ARBA00012539"/>
    </source>
</evidence>
<keyword evidence="7" id="KW-0997">Cell inner membrane</keyword>
<accession>A0A0B0H762</accession>
<evidence type="ECO:0000256" key="11">
    <source>
        <dbReference type="ARBA" id="ARBA00022692"/>
    </source>
</evidence>
<proteinExistence type="inferred from homology"/>
<feature type="domain" description="Glycosyltransferase 2-like" evidence="17">
    <location>
        <begin position="115"/>
        <end position="283"/>
    </location>
</feature>
<dbReference type="GO" id="GO:0016760">
    <property type="term" value="F:cellulose synthase (UDP-forming) activity"/>
    <property type="evidence" value="ECO:0007669"/>
    <property type="project" value="UniProtKB-EC"/>
</dbReference>
<evidence type="ECO:0000256" key="6">
    <source>
        <dbReference type="ARBA" id="ARBA00022475"/>
    </source>
</evidence>
<evidence type="ECO:0000256" key="7">
    <source>
        <dbReference type="ARBA" id="ARBA00022519"/>
    </source>
</evidence>
<evidence type="ECO:0000256" key="2">
    <source>
        <dbReference type="ARBA" id="ARBA00005186"/>
    </source>
</evidence>
<dbReference type="GO" id="GO:0035438">
    <property type="term" value="F:cyclic-di-GMP binding"/>
    <property type="evidence" value="ECO:0007669"/>
    <property type="project" value="InterPro"/>
</dbReference>
<dbReference type="Pfam" id="PF00535">
    <property type="entry name" value="Glycos_transf_2"/>
    <property type="match status" value="1"/>
</dbReference>
<comment type="caution">
    <text evidence="19">The sequence shown here is derived from an EMBL/GenBank/DDBJ whole genome shotgun (WGS) entry which is preliminary data.</text>
</comment>
<evidence type="ECO:0000256" key="12">
    <source>
        <dbReference type="ARBA" id="ARBA00022916"/>
    </source>
</evidence>
<keyword evidence="6" id="KW-1003">Cell membrane</keyword>
<keyword evidence="20" id="KW-1185">Reference proteome</keyword>
<feature type="transmembrane region" description="Helical" evidence="16">
    <location>
        <begin position="374"/>
        <end position="393"/>
    </location>
</feature>
<sequence>MYSDLVTFRMLLVALVFGLLILPYLDRRQDRHRELVTLFAAFMGFRYLIWRLFETVLPFDGPTIEVVWVYIVYIVEVLAFVEISIFLLIMSKTNSRHKEADLYQASQTEFPSVDVFIPTYNEEIDVLEKTIIGAKNLDYPDFKVWVLDDGKREWLKGFCKAHNVNYLTREDNSHAKAGNLNNGLKHASGELFAIFDADFVPLSDYLKRTTGFFVNNPDVGLVQTPQHFYNRDPIQSNLYLDKLLPDEQRLFFDVMAPCRDRWDAAFCCGSCSITRRKAVDEIGGIPTSSITEDLLTTLSLLKAGYKTIYLNEKLSHGMSADSLEGYFVQRSRWCRGGIQCLLLPEGPLRAKGLSPLQRILFAPYSWIIQPITKLMLLIVPIVYLLIGLSPLQLTTTQELISYQFPMFFAFTISMWWLARKRYIPIISTAINIFSMFRIFPVVVSSLIKPFGKPFMVTPKGSGAKVGVDWYIIVSSLILILLTITGVFINQVPELCIIEYTDFFPYALFWSTFNIIFLFMCILLAVDTPRKRKEERFRVNEITKIEGFTVVVSDVSVGGCRVIHSQKRRIIETGEMSEISIPGISEPFQVEVKNSSDHSVMLKFVDTPIPLREQLITKLFTGHYDNSIYETGNWSGIFWKLWNRAFGKEIT</sequence>
<comment type="subcellular location">
    <subcellularLocation>
        <location evidence="1">Cell inner membrane</location>
        <topology evidence="1">Multi-pass membrane protein</topology>
    </subcellularLocation>
</comment>
<feature type="transmembrane region" description="Helical" evidence="16">
    <location>
        <begin position="68"/>
        <end position="89"/>
    </location>
</feature>
<evidence type="ECO:0000256" key="5">
    <source>
        <dbReference type="ARBA" id="ARBA00018714"/>
    </source>
</evidence>
<evidence type="ECO:0000313" key="19">
    <source>
        <dbReference type="EMBL" id="KHF26033.1"/>
    </source>
</evidence>
<dbReference type="PATRIC" id="fig|2340.3.peg.545"/>
<keyword evidence="9 19" id="KW-0328">Glycosyltransferase</keyword>
<dbReference type="Pfam" id="PF07238">
    <property type="entry name" value="PilZ"/>
    <property type="match status" value="1"/>
</dbReference>
<name>A0A0B0H762_SOVGS</name>
<dbReference type="STRING" id="2340.JV46_14010"/>
<comment type="similarity">
    <text evidence="3">Belongs to the glycosyltransferase 2 family.</text>
</comment>
<dbReference type="Proteomes" id="UP000030856">
    <property type="component" value="Unassembled WGS sequence"/>
</dbReference>
<keyword evidence="14 16" id="KW-0472">Membrane</keyword>
<dbReference type="AlphaFoldDB" id="A0A0B0H762"/>
<dbReference type="GO" id="GO:0030244">
    <property type="term" value="P:cellulose biosynthetic process"/>
    <property type="evidence" value="ECO:0007669"/>
    <property type="project" value="UniProtKB-KW"/>
</dbReference>
<protein>
    <recommendedName>
        <fullName evidence="5">Cellulose synthase catalytic subunit [UDP-forming]</fullName>
        <ecNumber evidence="4">2.4.1.12</ecNumber>
    </recommendedName>
</protein>
<comment type="pathway">
    <text evidence="2">Glycan metabolism; bacterial cellulose biosynthesis.</text>
</comment>
<reference evidence="19 20" key="1">
    <citation type="journal article" date="2014" name="BMC Genomics">
        <title>The genome of the intracellular bacterium of the coastal bivalve, Solemya velum: a blueprint for thriving in and out of symbiosis.</title>
        <authorList>
            <person name="Dmytrenko O."/>
            <person name="Russell S.L."/>
            <person name="Loo W.T."/>
            <person name="Fontanez K.M."/>
            <person name="Liao L."/>
            <person name="Roeselers G."/>
            <person name="Sharma R."/>
            <person name="Stewart F.J."/>
            <person name="Newton I.L."/>
            <person name="Woyke T."/>
            <person name="Wu D."/>
            <person name="Lang J.M."/>
            <person name="Eisen J.A."/>
            <person name="Cavanaugh C.M."/>
        </authorList>
    </citation>
    <scope>NUCLEOTIDE SEQUENCE [LARGE SCALE GENOMIC DNA]</scope>
    <source>
        <strain evidence="19 20">WH</strain>
    </source>
</reference>
<dbReference type="EMBL" id="JRAA01000001">
    <property type="protein sequence ID" value="KHF26033.1"/>
    <property type="molecule type" value="Genomic_DNA"/>
</dbReference>
<evidence type="ECO:0000256" key="3">
    <source>
        <dbReference type="ARBA" id="ARBA00006739"/>
    </source>
</evidence>
<feature type="transmembrane region" description="Helical" evidence="16">
    <location>
        <begin position="6"/>
        <end position="23"/>
    </location>
</feature>
<dbReference type="EC" id="2.4.1.12" evidence="4"/>